<dbReference type="GO" id="GO:0001006">
    <property type="term" value="F:RNA polymerase III type 3 promoter sequence-specific DNA binding"/>
    <property type="evidence" value="ECO:0007669"/>
    <property type="project" value="TreeGrafter"/>
</dbReference>
<dbReference type="AlphaFoldDB" id="A0A9Q0R4E0"/>
<accession>A0A9Q0R4E0</accession>
<dbReference type="GO" id="GO:0042796">
    <property type="term" value="P:snRNA transcription by RNA polymerase III"/>
    <property type="evidence" value="ECO:0007669"/>
    <property type="project" value="TreeGrafter"/>
</dbReference>
<name>A0A9Q0R4E0_9MAGN</name>
<keyword evidence="5" id="KW-0804">Transcription</keyword>
<keyword evidence="3" id="KW-0805">Transcription regulation</keyword>
<dbReference type="OrthoDB" id="46583at2759"/>
<dbReference type="PANTHER" id="PTHR13421">
    <property type="entry name" value="SNRNA-ACTIVATING PROTEIN COMPLEX SUBUNIT 3"/>
    <property type="match status" value="1"/>
</dbReference>
<proteinExistence type="inferred from homology"/>
<evidence type="ECO:0000313" key="8">
    <source>
        <dbReference type="Proteomes" id="UP001141806"/>
    </source>
</evidence>
<keyword evidence="8" id="KW-1185">Reference proteome</keyword>
<evidence type="ECO:0000256" key="1">
    <source>
        <dbReference type="ARBA" id="ARBA00004123"/>
    </source>
</evidence>
<gene>
    <name evidence="7" type="ORF">NE237_033214</name>
</gene>
<dbReference type="Proteomes" id="UP001141806">
    <property type="component" value="Unassembled WGS sequence"/>
</dbReference>
<dbReference type="GO" id="GO:0042795">
    <property type="term" value="P:snRNA transcription by RNA polymerase II"/>
    <property type="evidence" value="ECO:0007669"/>
    <property type="project" value="TreeGrafter"/>
</dbReference>
<keyword evidence="6" id="KW-0539">Nucleus</keyword>
<evidence type="ECO:0000256" key="5">
    <source>
        <dbReference type="ARBA" id="ARBA00023163"/>
    </source>
</evidence>
<dbReference type="GO" id="GO:0005634">
    <property type="term" value="C:nucleus"/>
    <property type="evidence" value="ECO:0007669"/>
    <property type="project" value="UniProtKB-SubCell"/>
</dbReference>
<dbReference type="GO" id="GO:0000978">
    <property type="term" value="F:RNA polymerase II cis-regulatory region sequence-specific DNA binding"/>
    <property type="evidence" value="ECO:0007669"/>
    <property type="project" value="TreeGrafter"/>
</dbReference>
<keyword evidence="4" id="KW-0238">DNA-binding</keyword>
<dbReference type="PANTHER" id="PTHR13421:SF16">
    <property type="entry name" value="SNRNA-ACTIVATING PROTEIN COMPLEX SUBUNIT 3"/>
    <property type="match status" value="1"/>
</dbReference>
<evidence type="ECO:0000256" key="3">
    <source>
        <dbReference type="ARBA" id="ARBA00023015"/>
    </source>
</evidence>
<reference evidence="7" key="1">
    <citation type="journal article" date="2023" name="Plant J.">
        <title>The genome of the king protea, Protea cynaroides.</title>
        <authorList>
            <person name="Chang J."/>
            <person name="Duong T.A."/>
            <person name="Schoeman C."/>
            <person name="Ma X."/>
            <person name="Roodt D."/>
            <person name="Barker N."/>
            <person name="Li Z."/>
            <person name="Van de Peer Y."/>
            <person name="Mizrachi E."/>
        </authorList>
    </citation>
    <scope>NUCLEOTIDE SEQUENCE</scope>
    <source>
        <tissue evidence="7">Young leaves</tissue>
    </source>
</reference>
<dbReference type="Pfam" id="PF12251">
    <property type="entry name" value="SNAPC3"/>
    <property type="match status" value="1"/>
</dbReference>
<evidence type="ECO:0000256" key="2">
    <source>
        <dbReference type="ARBA" id="ARBA00010410"/>
    </source>
</evidence>
<evidence type="ECO:0000256" key="4">
    <source>
        <dbReference type="ARBA" id="ARBA00023125"/>
    </source>
</evidence>
<organism evidence="7 8">
    <name type="scientific">Protea cynaroides</name>
    <dbReference type="NCBI Taxonomy" id="273540"/>
    <lineage>
        <taxon>Eukaryota</taxon>
        <taxon>Viridiplantae</taxon>
        <taxon>Streptophyta</taxon>
        <taxon>Embryophyta</taxon>
        <taxon>Tracheophyta</taxon>
        <taxon>Spermatophyta</taxon>
        <taxon>Magnoliopsida</taxon>
        <taxon>Proteales</taxon>
        <taxon>Proteaceae</taxon>
        <taxon>Protea</taxon>
    </lineage>
</organism>
<evidence type="ECO:0000313" key="7">
    <source>
        <dbReference type="EMBL" id="KAJ4982377.1"/>
    </source>
</evidence>
<comment type="similarity">
    <text evidence="2">Belongs to the SNAPC3/SRD2 family.</text>
</comment>
<dbReference type="GO" id="GO:0019185">
    <property type="term" value="C:snRNA-activating protein complex"/>
    <property type="evidence" value="ECO:0007669"/>
    <property type="project" value="TreeGrafter"/>
</dbReference>
<dbReference type="InterPro" id="IPR022042">
    <property type="entry name" value="snRNA-activating_su3"/>
</dbReference>
<protein>
    <recommendedName>
        <fullName evidence="9">snRNA-activating protein complex subunit 3</fullName>
    </recommendedName>
</protein>
<evidence type="ECO:0000256" key="6">
    <source>
        <dbReference type="ARBA" id="ARBA00023242"/>
    </source>
</evidence>
<dbReference type="EMBL" id="JAMYWD010000001">
    <property type="protein sequence ID" value="KAJ4982377.1"/>
    <property type="molecule type" value="Genomic_DNA"/>
</dbReference>
<evidence type="ECO:0008006" key="9">
    <source>
        <dbReference type="Google" id="ProtNLM"/>
    </source>
</evidence>
<dbReference type="GO" id="GO:0001046">
    <property type="term" value="F:core promoter sequence-specific DNA binding"/>
    <property type="evidence" value="ECO:0007669"/>
    <property type="project" value="TreeGrafter"/>
</dbReference>
<comment type="subcellular location">
    <subcellularLocation>
        <location evidence="1">Nucleus</location>
    </subcellularLocation>
</comment>
<sequence length="495" mass="56878">MEIVESCRPHDHNVCNSIPRGGPIYFMNWVSPKTRVADFKASFLQELNSLEAELSADSSQACNDDLSVDELKVFTEEELVDIAFREAFKVCKDDEHSLQFVEECSYKENKEDHKISNNEITFSESLGVNNNTSCSPIVGKGEDNCSSSFGKNNSKKRKKRGRTFDRESRAAELDNFNIAEVEQLAQRKQKQDEDKAGTRLHSFNGSCKINEGTISSSEKIEMKSLVPMTFVTKVKSSSIQECVAVSYPEVILCVEIYHSLKSGVKTQEFLVLERQTLTELRDSIYCPTDQVMQKAGQHDPSGYFLIEDVFYNDLRDPSSINYSKPIFDWLQNCEEEALEKWECVIAGGSQQKKKALLGKVPSPDFPHFVAVDMHKTHFYDLDFRFGVGYLYCHQGDCKHAIVIRDMRLIHPEDVQNQVAYPVLTFHWKNRLRKCSVCKIYLATKVTVDDRWAQENPCYFCKSCYYLLHYDETGNLLYEFTVYDITQNNYASYLDM</sequence>
<dbReference type="GO" id="GO:0003681">
    <property type="term" value="F:bent DNA binding"/>
    <property type="evidence" value="ECO:0007669"/>
    <property type="project" value="TreeGrafter"/>
</dbReference>
<comment type="caution">
    <text evidence="7">The sequence shown here is derived from an EMBL/GenBank/DDBJ whole genome shotgun (WGS) entry which is preliminary data.</text>
</comment>